<sequence>MQPEPQHVNGIEHVSHPENASVVGPQPWWRGGVSYNAIQGGLSENPAKSSAMEQIEFQLHSKDSVTHGVGHPLADNLDGGTGITKDMQMMATKPGPDGSYGHDPQHLQHVTNVIPPVVAEYLVPHTQLELGPSIARAPYPYSDPYYGGIMTAYGTQALVHPHLLGLHQSRMPLPLEMTEEPVYVNAKQYHGILRRRQSRAKAELEKKLIKVRKPYLHESRHQHAMRRARGCGGRFLNTKKGNSNATNPETSNKGTTPPTHSSNSSGSEPLPCDGHSTSPSNGIKFKDSMMHEEHDGHMYANGNANANGCYQHPGFHLSAFHSLSSERGQEGDCGGIMLSGRAPHRALTIQ</sequence>
<evidence type="ECO:0000256" key="8">
    <source>
        <dbReference type="RuleBase" id="RU367155"/>
    </source>
</evidence>
<evidence type="ECO:0000256" key="2">
    <source>
        <dbReference type="ARBA" id="ARBA00023015"/>
    </source>
</evidence>
<dbReference type="STRING" id="13333.W1P1S1"/>
<dbReference type="PROSITE" id="PS51152">
    <property type="entry name" value="NFYA_HAP2_2"/>
    <property type="match status" value="1"/>
</dbReference>
<gene>
    <name evidence="10" type="ORF">AMTR_s00103p00144230</name>
</gene>
<dbReference type="OMA" id="ERIMANG"/>
<feature type="region of interest" description="Disordered" evidence="9">
    <location>
        <begin position="217"/>
        <end position="285"/>
    </location>
</feature>
<dbReference type="InterPro" id="IPR018362">
    <property type="entry name" value="CCAAT-binding_factor_CS"/>
</dbReference>
<dbReference type="GO" id="GO:0016602">
    <property type="term" value="C:CCAAT-binding factor complex"/>
    <property type="evidence" value="ECO:0007669"/>
    <property type="project" value="InterPro"/>
</dbReference>
<dbReference type="HOGENOM" id="CLU_064594_1_0_1"/>
<comment type="subcellular location">
    <subcellularLocation>
        <location evidence="1 8">Nucleus</location>
    </subcellularLocation>
</comment>
<keyword evidence="11" id="KW-1185">Reference proteome</keyword>
<evidence type="ECO:0000256" key="3">
    <source>
        <dbReference type="ARBA" id="ARBA00023125"/>
    </source>
</evidence>
<dbReference type="GO" id="GO:0006357">
    <property type="term" value="P:regulation of transcription by RNA polymerase II"/>
    <property type="evidence" value="ECO:0000318"/>
    <property type="project" value="GO_Central"/>
</dbReference>
<evidence type="ECO:0000256" key="9">
    <source>
        <dbReference type="SAM" id="MobiDB-lite"/>
    </source>
</evidence>
<evidence type="ECO:0000256" key="7">
    <source>
        <dbReference type="ARBA" id="ARBA00025911"/>
    </source>
</evidence>
<feature type="compositionally biased region" description="Polar residues" evidence="9">
    <location>
        <begin position="239"/>
        <end position="267"/>
    </location>
</feature>
<dbReference type="Proteomes" id="UP000017836">
    <property type="component" value="Unassembled WGS sequence"/>
</dbReference>
<name>W1P1S1_AMBTC</name>
<dbReference type="InterPro" id="IPR001289">
    <property type="entry name" value="NFYA"/>
</dbReference>
<dbReference type="GO" id="GO:0003677">
    <property type="term" value="F:DNA binding"/>
    <property type="evidence" value="ECO:0007669"/>
    <property type="project" value="UniProtKB-KW"/>
</dbReference>
<dbReference type="PRINTS" id="PR00616">
    <property type="entry name" value="CCAATSUBUNTB"/>
</dbReference>
<reference evidence="11" key="1">
    <citation type="journal article" date="2013" name="Science">
        <title>The Amborella genome and the evolution of flowering plants.</title>
        <authorList>
            <consortium name="Amborella Genome Project"/>
        </authorList>
    </citation>
    <scope>NUCLEOTIDE SEQUENCE [LARGE SCALE GENOMIC DNA]</scope>
</reference>
<proteinExistence type="inferred from homology"/>
<dbReference type="SMART" id="SM00521">
    <property type="entry name" value="CBF"/>
    <property type="match status" value="1"/>
</dbReference>
<evidence type="ECO:0000313" key="10">
    <source>
        <dbReference type="EMBL" id="ERN00900.1"/>
    </source>
</evidence>
<dbReference type="Gene3D" id="6.10.250.2430">
    <property type="match status" value="1"/>
</dbReference>
<dbReference type="PROSITE" id="PS00686">
    <property type="entry name" value="NFYA_HAP2_1"/>
    <property type="match status" value="1"/>
</dbReference>
<dbReference type="Pfam" id="PF02045">
    <property type="entry name" value="CBFB_NFYA"/>
    <property type="match status" value="1"/>
</dbReference>
<dbReference type="AlphaFoldDB" id="W1P1S1"/>
<dbReference type="OrthoDB" id="1097733at2759"/>
<accession>W1P1S1</accession>
<comment type="function">
    <text evidence="8">Component of the sequence-specific heterotrimeric transcription factor (NF-Y) which specifically recognizes a 5'-CCAAT-3' box motif found in the promoters of its target genes.</text>
</comment>
<organism evidence="10 11">
    <name type="scientific">Amborella trichopoda</name>
    <dbReference type="NCBI Taxonomy" id="13333"/>
    <lineage>
        <taxon>Eukaryota</taxon>
        <taxon>Viridiplantae</taxon>
        <taxon>Streptophyta</taxon>
        <taxon>Embryophyta</taxon>
        <taxon>Tracheophyta</taxon>
        <taxon>Spermatophyta</taxon>
        <taxon>Magnoliopsida</taxon>
        <taxon>Amborellales</taxon>
        <taxon>Amborellaceae</taxon>
        <taxon>Amborella</taxon>
    </lineage>
</organism>
<keyword evidence="4" id="KW-0010">Activator</keyword>
<protein>
    <recommendedName>
        <fullName evidence="8">Nuclear transcription factor Y subunit</fullName>
    </recommendedName>
</protein>
<evidence type="ECO:0000313" key="11">
    <source>
        <dbReference type="Proteomes" id="UP000017836"/>
    </source>
</evidence>
<keyword evidence="3 8" id="KW-0238">DNA-binding</keyword>
<dbReference type="Gramene" id="ERN00900">
    <property type="protein sequence ID" value="ERN00900"/>
    <property type="gene ID" value="AMTR_s00103p00144230"/>
</dbReference>
<evidence type="ECO:0000256" key="5">
    <source>
        <dbReference type="ARBA" id="ARBA00023163"/>
    </source>
</evidence>
<comment type="similarity">
    <text evidence="8">Belongs to the NFYA/HAP2 subunit family.</text>
</comment>
<evidence type="ECO:0000256" key="4">
    <source>
        <dbReference type="ARBA" id="ARBA00023159"/>
    </source>
</evidence>
<keyword evidence="6 8" id="KW-0539">Nucleus</keyword>
<evidence type="ECO:0000256" key="1">
    <source>
        <dbReference type="ARBA" id="ARBA00004123"/>
    </source>
</evidence>
<dbReference type="KEGG" id="atr:18428972"/>
<keyword evidence="2 8" id="KW-0805">Transcription regulation</keyword>
<evidence type="ECO:0000256" key="6">
    <source>
        <dbReference type="ARBA" id="ARBA00023242"/>
    </source>
</evidence>
<dbReference type="PANTHER" id="PTHR12632">
    <property type="entry name" value="TRANSCRIPTION FACTOR NF-Y ALPHA-RELATED"/>
    <property type="match status" value="1"/>
</dbReference>
<keyword evidence="5 8" id="KW-0804">Transcription</keyword>
<dbReference type="eggNOG" id="KOG1561">
    <property type="taxonomic scope" value="Eukaryota"/>
</dbReference>
<comment type="subunit">
    <text evidence="7">Heterotrimeric transcription factor composed of three components, NF-YA, NF-YB and NF-YC. NF-YB and NF-YC must interact and dimerize for NF-YA association and DNA binding.</text>
</comment>
<dbReference type="EMBL" id="KI394805">
    <property type="protein sequence ID" value="ERN00900.1"/>
    <property type="molecule type" value="Genomic_DNA"/>
</dbReference>
<dbReference type="GO" id="GO:0000981">
    <property type="term" value="F:DNA-binding transcription factor activity, RNA polymerase II-specific"/>
    <property type="evidence" value="ECO:0000318"/>
    <property type="project" value="GO_Central"/>
</dbReference>